<dbReference type="CDD" id="cd07067">
    <property type="entry name" value="HP_PGM_like"/>
    <property type="match status" value="1"/>
</dbReference>
<dbReference type="EMBL" id="HBFB01019357">
    <property type="protein sequence ID" value="CAD8682764.1"/>
    <property type="molecule type" value="Transcribed_RNA"/>
</dbReference>
<dbReference type="Pfam" id="PF00300">
    <property type="entry name" value="His_Phos_1"/>
    <property type="match status" value="1"/>
</dbReference>
<organism evidence="3">
    <name type="scientific">Chlamydomonas leiostraca</name>
    <dbReference type="NCBI Taxonomy" id="1034604"/>
    <lineage>
        <taxon>Eukaryota</taxon>
        <taxon>Viridiplantae</taxon>
        <taxon>Chlorophyta</taxon>
        <taxon>core chlorophytes</taxon>
        <taxon>Chlorophyceae</taxon>
        <taxon>CS clade</taxon>
        <taxon>Chlamydomonadales</taxon>
        <taxon>Chlamydomonadaceae</taxon>
        <taxon>Chlamydomonas</taxon>
    </lineage>
</organism>
<feature type="compositionally biased region" description="Low complexity" evidence="2">
    <location>
        <begin position="69"/>
        <end position="81"/>
    </location>
</feature>
<accession>A0A7S0RNA3</accession>
<evidence type="ECO:0000313" key="3">
    <source>
        <dbReference type="EMBL" id="CAD8682764.1"/>
    </source>
</evidence>
<dbReference type="InterPro" id="IPR050275">
    <property type="entry name" value="PGM_Phosphatase"/>
</dbReference>
<dbReference type="PANTHER" id="PTHR48100">
    <property type="entry name" value="BROAD-SPECIFICITY PHOSPHATASE YOR283W-RELATED"/>
    <property type="match status" value="1"/>
</dbReference>
<dbReference type="AlphaFoldDB" id="A0A7S0RNA3"/>
<dbReference type="GO" id="GO:0005737">
    <property type="term" value="C:cytoplasm"/>
    <property type="evidence" value="ECO:0007669"/>
    <property type="project" value="TreeGrafter"/>
</dbReference>
<dbReference type="GO" id="GO:0016791">
    <property type="term" value="F:phosphatase activity"/>
    <property type="evidence" value="ECO:0007669"/>
    <property type="project" value="TreeGrafter"/>
</dbReference>
<proteinExistence type="inferred from homology"/>
<feature type="region of interest" description="Disordered" evidence="2">
    <location>
        <begin position="69"/>
        <end position="125"/>
    </location>
</feature>
<feature type="region of interest" description="Disordered" evidence="2">
    <location>
        <begin position="25"/>
        <end position="49"/>
    </location>
</feature>
<protein>
    <submittedName>
        <fullName evidence="3">Uncharacterized protein</fullName>
    </submittedName>
</protein>
<name>A0A7S0RNA3_9CHLO</name>
<dbReference type="Gene3D" id="3.40.50.1240">
    <property type="entry name" value="Phosphoglycerate mutase-like"/>
    <property type="match status" value="1"/>
</dbReference>
<dbReference type="SMART" id="SM00855">
    <property type="entry name" value="PGAM"/>
    <property type="match status" value="1"/>
</dbReference>
<gene>
    <name evidence="3" type="ORF">CLEI1391_LOCUS10850</name>
</gene>
<comment type="similarity">
    <text evidence="1">Belongs to the phosphoglycerate mutase family.</text>
</comment>
<feature type="compositionally biased region" description="Low complexity" evidence="2">
    <location>
        <begin position="104"/>
        <end position="120"/>
    </location>
</feature>
<dbReference type="InterPro" id="IPR029033">
    <property type="entry name" value="His_PPase_superfam"/>
</dbReference>
<sequence length="351" mass="37280">MAHTGMRCHASQLAQAASCTAFQRPASTRRQMVHPSPAMPRSHQAPAMHATPLHASPALQRCAMRQRLAPAHAAPHGRAAGSTEHAWPLPPRPYSRQQTSITVSQAQQRAQPASQPASQPGAGGRTVHKVLHVVRHGPSEMSAYMSLHRYGSPHQEPLRDPMLFDARLSAEGARVARALRGAVAALHPPPEAVLVSPLTRCLQTAQCAGVGGEGWDVPVQVEPLLRERVTLSSEVGRHPGDLAAEFPQFSFPPDMPAVWWWAGEGGANTPAQASGAAGGWGAPASLRPGASIEKEPEAEYTARLAALRAVLAARPERVLLLVSHWGVIRALTGRELSAGQMAAGVEVELPL</sequence>
<dbReference type="InterPro" id="IPR013078">
    <property type="entry name" value="His_Pase_superF_clade-1"/>
</dbReference>
<dbReference type="PANTHER" id="PTHR48100:SF57">
    <property type="entry name" value="PHOSPHOGLYCERATE MUTASE"/>
    <property type="match status" value="1"/>
</dbReference>
<evidence type="ECO:0000256" key="2">
    <source>
        <dbReference type="SAM" id="MobiDB-lite"/>
    </source>
</evidence>
<reference evidence="3" key="1">
    <citation type="submission" date="2021-01" db="EMBL/GenBank/DDBJ databases">
        <authorList>
            <person name="Corre E."/>
            <person name="Pelletier E."/>
            <person name="Niang G."/>
            <person name="Scheremetjew M."/>
            <person name="Finn R."/>
            <person name="Kale V."/>
            <person name="Holt S."/>
            <person name="Cochrane G."/>
            <person name="Meng A."/>
            <person name="Brown T."/>
            <person name="Cohen L."/>
        </authorList>
    </citation>
    <scope>NUCLEOTIDE SEQUENCE</scope>
    <source>
        <strain evidence="3">SAG 11-49</strain>
    </source>
</reference>
<dbReference type="SUPFAM" id="SSF53254">
    <property type="entry name" value="Phosphoglycerate mutase-like"/>
    <property type="match status" value="1"/>
</dbReference>
<evidence type="ECO:0000256" key="1">
    <source>
        <dbReference type="ARBA" id="ARBA00038362"/>
    </source>
</evidence>